<gene>
    <name evidence="1" type="ORF">AUR64_07380</name>
</gene>
<dbReference type="EMBL" id="LOPU01000016">
    <property type="protein sequence ID" value="KTG10983.1"/>
    <property type="molecule type" value="Genomic_DNA"/>
</dbReference>
<comment type="caution">
    <text evidence="1">The sequence shown here is derived from an EMBL/GenBank/DDBJ whole genome shotgun (WGS) entry which is preliminary data.</text>
</comment>
<sequence>MEQYSQRARSLQQRLGRVNHQPVDVESWTNKRITVNYRVPLEQLEELLPGAIAPEEIRDTGMGMLSMCACDFSVTKFGPIPLPEVHTNEMLCRISVTIPKNGERRRAYYTLRSDTSSRLLGLCGGYFSHFRKATSSFARVDDGKTYELRCRAADPLCNAELTASLDAVSDDPPETTAFADVEEATDFVLELDGSCGYNFQKGKLSFQDIDYPDWDVSFCHEFDLDSALLDYLVEAFDLDATFDCALYMADVDQTWKRAWMYDPQQSGAGVPERNPRQTPADD</sequence>
<evidence type="ECO:0000313" key="2">
    <source>
        <dbReference type="Proteomes" id="UP000054387"/>
    </source>
</evidence>
<protein>
    <submittedName>
        <fullName evidence="1">Uncharacterized protein</fullName>
    </submittedName>
</protein>
<evidence type="ECO:0000313" key="1">
    <source>
        <dbReference type="EMBL" id="KTG10983.1"/>
    </source>
</evidence>
<dbReference type="AlphaFoldDB" id="A0A0W1RBZ0"/>
<name>A0A0W1RBZ0_9EURY</name>
<dbReference type="OrthoDB" id="349999at2157"/>
<reference evidence="1 2" key="1">
    <citation type="submission" date="2015-12" db="EMBL/GenBank/DDBJ databases">
        <title>Haloprofundus marisrubri gen. nov., sp. nov., an extremely halophilic archaeon isolated from the Discovery deep brine-seawater interface in the Red Sea.</title>
        <authorList>
            <person name="Zhang G."/>
            <person name="Stingl U."/>
            <person name="Rashid M."/>
        </authorList>
    </citation>
    <scope>NUCLEOTIDE SEQUENCE [LARGE SCALE GENOMIC DNA]</scope>
    <source>
        <strain evidence="1 2">SB9</strain>
    </source>
</reference>
<proteinExistence type="predicted"/>
<keyword evidence="2" id="KW-1185">Reference proteome</keyword>
<accession>A0A0W1RBZ0</accession>
<dbReference type="RefSeq" id="WP_058580782.1">
    <property type="nucleotide sequence ID" value="NZ_LOPU01000016.1"/>
</dbReference>
<dbReference type="Proteomes" id="UP000054387">
    <property type="component" value="Unassembled WGS sequence"/>
</dbReference>
<organism evidence="1 2">
    <name type="scientific">Haloprofundus marisrubri</name>
    <dbReference type="NCBI Taxonomy" id="1514971"/>
    <lineage>
        <taxon>Archaea</taxon>
        <taxon>Methanobacteriati</taxon>
        <taxon>Methanobacteriota</taxon>
        <taxon>Stenosarchaea group</taxon>
        <taxon>Halobacteria</taxon>
        <taxon>Halobacteriales</taxon>
        <taxon>Haloferacaceae</taxon>
        <taxon>Haloprofundus</taxon>
    </lineage>
</organism>